<evidence type="ECO:0000313" key="4">
    <source>
        <dbReference type="Proteomes" id="UP000664534"/>
    </source>
</evidence>
<dbReference type="Gene3D" id="3.40.50.300">
    <property type="entry name" value="P-loop containing nucleotide triphosphate hydrolases"/>
    <property type="match status" value="1"/>
</dbReference>
<feature type="compositionally biased region" description="Polar residues" evidence="1">
    <location>
        <begin position="220"/>
        <end position="241"/>
    </location>
</feature>
<feature type="region of interest" description="Disordered" evidence="1">
    <location>
        <begin position="361"/>
        <end position="413"/>
    </location>
</feature>
<sequence>MDSTSTTDSPASEKLPKVPSAASLDPTELQTQATQSHSQPEQQSGNQEDIQTRDSAQLDVAPEYAEATNASAQADTKQDSKEDGHSPTDNIEDDVSISSADLNTQTGDILVDHKHRFQNSKANEKHKKMGSKYGRVAALYIEGLENRVGLLERELLELQYELARSDDTATLDSPCAKPLPLKVMQFSLKDWKNGHHNMKWAKASIFLATTAETSSFRPEMVQPNTHSQGTNHQPNDQSVSYDRNGHGADVRLPTPSDAVRLGLRSPWPSIVIELLSGENIDTAEAWIYPFKQIVVYEKQFRKFVELLNEISVDDIEAKNLSSSLSRILSEVVRLLGPKRDEVEYSDTYVFNILQRRRDLKNHHSKVRKSSPEDQEEDLGDDTEAEDGLSGIAPVDEPNTEISERSNLSPEVKPVTEEAHYMCTCLKDARDHLQLLVNTIDSHMGSLLSLRKAIRDHALSKIRFEHLWHLFQPGDLVVTSRQPHQAFRVIHVRGGRPLLTTVVETRDKDAEARPIFHRQSQVSPFNIDCVRFDFDGEKFGPVQETISIFEYEEDRMITKLEVYPMNYAEKEETLAQRLLDRGRRFAMYHDFKHMRYEGLSLSEPQEEIESEVIIDITQSFRQPDYAKYKPQIGLQGATRADERETLVDDTSFDKLQMDRFLGTESHGMFLESRGVSQNLTEEQLILLPFRVHGFSLRSRNWVPLDIDLLREIKENDALDGQNAGFNDLVIPNEYKKIVKALVKSHALGSGPAENKSRENKQIDLIRGKGKGLIILLHGVPGVGKTSTAESVASYTGRPLFPITCGDIGQNAYDVEKNLESIFLLARKWGCVLLLDEADVFLAKREKGGGGIERNALVSVFLRTLEYYSGILFLTTNRIGSFDEAFKSRIHISLYYAPLSESQTSDVWAMNLNRLTKSNRDIVVDKSEIETFAKNHWKDGKRWNGRQIRNAFQTAVALAEYEFQEKCQKCELTGDKPPIRPLLDAHHFISVARTSAEFDDYLQSVMHGQTHEQQAQTFEIRNDTYDPERGIDTPSGKRHTYQRAVRPSRSGEQLPVRESDAFTKQTVSPPATPQPLGATSMRSSAALDDDEEYKQWKAEQEQKKKAEKMERFRKMHEAEQMGK</sequence>
<dbReference type="AlphaFoldDB" id="A0A8H3G878"/>
<accession>A0A8H3G878</accession>
<evidence type="ECO:0000256" key="1">
    <source>
        <dbReference type="SAM" id="MobiDB-lite"/>
    </source>
</evidence>
<dbReference type="PANTHER" id="PTHR46411:SF2">
    <property type="entry name" value="AAA+ ATPASE DOMAIN-CONTAINING PROTEIN"/>
    <property type="match status" value="1"/>
</dbReference>
<proteinExistence type="predicted"/>
<feature type="region of interest" description="Disordered" evidence="1">
    <location>
        <begin position="220"/>
        <end position="247"/>
    </location>
</feature>
<feature type="compositionally biased region" description="Acidic residues" evidence="1">
    <location>
        <begin position="372"/>
        <end position="386"/>
    </location>
</feature>
<dbReference type="GO" id="GO:0005524">
    <property type="term" value="F:ATP binding"/>
    <property type="evidence" value="ECO:0007669"/>
    <property type="project" value="InterPro"/>
</dbReference>
<reference evidence="3" key="1">
    <citation type="submission" date="2021-03" db="EMBL/GenBank/DDBJ databases">
        <authorList>
            <person name="Tagirdzhanova G."/>
        </authorList>
    </citation>
    <scope>NUCLEOTIDE SEQUENCE</scope>
</reference>
<feature type="region of interest" description="Disordered" evidence="1">
    <location>
        <begin position="1020"/>
        <end position="1121"/>
    </location>
</feature>
<feature type="domain" description="AAA+ ATPase" evidence="2">
    <location>
        <begin position="769"/>
        <end position="899"/>
    </location>
</feature>
<dbReference type="InterPro" id="IPR003959">
    <property type="entry name" value="ATPase_AAA_core"/>
</dbReference>
<dbReference type="InterPro" id="IPR056599">
    <property type="entry name" value="AAA_lid_fung"/>
</dbReference>
<evidence type="ECO:0000259" key="2">
    <source>
        <dbReference type="SMART" id="SM00382"/>
    </source>
</evidence>
<dbReference type="InterPro" id="IPR003593">
    <property type="entry name" value="AAA+_ATPase"/>
</dbReference>
<name>A0A8H3G878_9LECA</name>
<dbReference type="Pfam" id="PF22942">
    <property type="entry name" value="DUF7025"/>
    <property type="match status" value="1"/>
</dbReference>
<dbReference type="InterPro" id="IPR027417">
    <property type="entry name" value="P-loop_NTPase"/>
</dbReference>
<feature type="compositionally biased region" description="Basic and acidic residues" evidence="1">
    <location>
        <begin position="76"/>
        <end position="86"/>
    </location>
</feature>
<evidence type="ECO:0000313" key="3">
    <source>
        <dbReference type="EMBL" id="CAF9936599.1"/>
    </source>
</evidence>
<dbReference type="SUPFAM" id="SSF52540">
    <property type="entry name" value="P-loop containing nucleoside triphosphate hydrolases"/>
    <property type="match status" value="1"/>
</dbReference>
<dbReference type="InterPro" id="IPR054289">
    <property type="entry name" value="DUF7025"/>
</dbReference>
<dbReference type="Proteomes" id="UP000664534">
    <property type="component" value="Unassembled WGS sequence"/>
</dbReference>
<dbReference type="Pfam" id="PF00004">
    <property type="entry name" value="AAA"/>
    <property type="match status" value="1"/>
</dbReference>
<dbReference type="Pfam" id="PF23232">
    <property type="entry name" value="AAA_lid_13"/>
    <property type="match status" value="1"/>
</dbReference>
<feature type="compositionally biased region" description="Polar residues" evidence="1">
    <location>
        <begin position="28"/>
        <end position="55"/>
    </location>
</feature>
<feature type="compositionally biased region" description="Basic and acidic residues" evidence="1">
    <location>
        <begin position="1020"/>
        <end position="1029"/>
    </location>
</feature>
<comment type="caution">
    <text evidence="3">The sequence shown here is derived from an EMBL/GenBank/DDBJ whole genome shotgun (WGS) entry which is preliminary data.</text>
</comment>
<feature type="compositionally biased region" description="Polar residues" evidence="1">
    <location>
        <begin position="1"/>
        <end position="10"/>
    </location>
</feature>
<feature type="region of interest" description="Disordered" evidence="1">
    <location>
        <begin position="1"/>
        <end position="95"/>
    </location>
</feature>
<protein>
    <recommendedName>
        <fullName evidence="2">AAA+ ATPase domain-containing protein</fullName>
    </recommendedName>
</protein>
<dbReference type="CDD" id="cd19481">
    <property type="entry name" value="RecA-like_protease"/>
    <property type="match status" value="1"/>
</dbReference>
<keyword evidence="4" id="KW-1185">Reference proteome</keyword>
<dbReference type="GO" id="GO:0016887">
    <property type="term" value="F:ATP hydrolysis activity"/>
    <property type="evidence" value="ECO:0007669"/>
    <property type="project" value="InterPro"/>
</dbReference>
<organism evidence="3 4">
    <name type="scientific">Imshaugia aleurites</name>
    <dbReference type="NCBI Taxonomy" id="172621"/>
    <lineage>
        <taxon>Eukaryota</taxon>
        <taxon>Fungi</taxon>
        <taxon>Dikarya</taxon>
        <taxon>Ascomycota</taxon>
        <taxon>Pezizomycotina</taxon>
        <taxon>Lecanoromycetes</taxon>
        <taxon>OSLEUM clade</taxon>
        <taxon>Lecanoromycetidae</taxon>
        <taxon>Lecanorales</taxon>
        <taxon>Lecanorineae</taxon>
        <taxon>Parmeliaceae</taxon>
        <taxon>Imshaugia</taxon>
    </lineage>
</organism>
<gene>
    <name evidence="3" type="ORF">IMSHALPRED_010829</name>
</gene>
<dbReference type="OrthoDB" id="10042665at2759"/>
<dbReference type="PANTHER" id="PTHR46411">
    <property type="entry name" value="FAMILY ATPASE, PUTATIVE-RELATED"/>
    <property type="match status" value="1"/>
</dbReference>
<feature type="compositionally biased region" description="Basic and acidic residues" evidence="1">
    <location>
        <begin position="1091"/>
        <end position="1121"/>
    </location>
</feature>
<dbReference type="EMBL" id="CAJPDT010000092">
    <property type="protein sequence ID" value="CAF9936599.1"/>
    <property type="molecule type" value="Genomic_DNA"/>
</dbReference>
<dbReference type="SMART" id="SM00382">
    <property type="entry name" value="AAA"/>
    <property type="match status" value="1"/>
</dbReference>